<evidence type="ECO:0000313" key="1">
    <source>
        <dbReference type="EMBL" id="KAL2728199.1"/>
    </source>
</evidence>
<keyword evidence="2" id="KW-1185">Reference proteome</keyword>
<keyword evidence="1" id="KW-0675">Receptor</keyword>
<protein>
    <submittedName>
        <fullName evidence="1">Neuronal acetylcholine receptor subunit alpha-10</fullName>
    </submittedName>
</protein>
<dbReference type="EMBL" id="JAYRBN010000100">
    <property type="protein sequence ID" value="KAL2728199.1"/>
    <property type="molecule type" value="Genomic_DNA"/>
</dbReference>
<accession>A0ABD2B661</accession>
<evidence type="ECO:0000313" key="2">
    <source>
        <dbReference type="Proteomes" id="UP001607303"/>
    </source>
</evidence>
<gene>
    <name evidence="1" type="ORF">V1477_017475</name>
</gene>
<dbReference type="AlphaFoldDB" id="A0ABD2B661"/>
<reference evidence="1 2" key="1">
    <citation type="journal article" date="2024" name="Ann. Entomol. Soc. Am.">
        <title>Genomic analyses of the southern and eastern yellowjacket wasps (Hymenoptera: Vespidae) reveal evolutionary signatures of social life.</title>
        <authorList>
            <person name="Catto M.A."/>
            <person name="Caine P.B."/>
            <person name="Orr S.E."/>
            <person name="Hunt B.G."/>
            <person name="Goodisman M.A.D."/>
        </authorList>
    </citation>
    <scope>NUCLEOTIDE SEQUENCE [LARGE SCALE GENOMIC DNA]</scope>
    <source>
        <strain evidence="1">232</strain>
        <tissue evidence="1">Head and thorax</tissue>
    </source>
</reference>
<sequence length="82" mass="9372">MTYLLLIINLNSYEKYTVLKLENIKPRKGSFKSIMLYRIVTNYVSGTGAQAIFTKSSYLTLPLMDTLASRKICSTLIQKIFV</sequence>
<comment type="caution">
    <text evidence="1">The sequence shown here is derived from an EMBL/GenBank/DDBJ whole genome shotgun (WGS) entry which is preliminary data.</text>
</comment>
<dbReference type="Proteomes" id="UP001607303">
    <property type="component" value="Unassembled WGS sequence"/>
</dbReference>
<proteinExistence type="predicted"/>
<organism evidence="1 2">
    <name type="scientific">Vespula maculifrons</name>
    <name type="common">Eastern yellow jacket</name>
    <name type="synonym">Wasp</name>
    <dbReference type="NCBI Taxonomy" id="7453"/>
    <lineage>
        <taxon>Eukaryota</taxon>
        <taxon>Metazoa</taxon>
        <taxon>Ecdysozoa</taxon>
        <taxon>Arthropoda</taxon>
        <taxon>Hexapoda</taxon>
        <taxon>Insecta</taxon>
        <taxon>Pterygota</taxon>
        <taxon>Neoptera</taxon>
        <taxon>Endopterygota</taxon>
        <taxon>Hymenoptera</taxon>
        <taxon>Apocrita</taxon>
        <taxon>Aculeata</taxon>
        <taxon>Vespoidea</taxon>
        <taxon>Vespidae</taxon>
        <taxon>Vespinae</taxon>
        <taxon>Vespula</taxon>
    </lineage>
</organism>
<name>A0ABD2B661_VESMC</name>